<feature type="domain" description="C2H2-type" evidence="10">
    <location>
        <begin position="528"/>
        <end position="556"/>
    </location>
</feature>
<evidence type="ECO:0000313" key="12">
    <source>
        <dbReference type="Proteomes" id="UP001148838"/>
    </source>
</evidence>
<feature type="domain" description="C2H2-type" evidence="10">
    <location>
        <begin position="450"/>
        <end position="472"/>
    </location>
</feature>
<reference evidence="11 12" key="1">
    <citation type="journal article" date="2022" name="Allergy">
        <title>Genome assembly and annotation of Periplaneta americana reveal a comprehensive cockroach allergen profile.</title>
        <authorList>
            <person name="Wang L."/>
            <person name="Xiong Q."/>
            <person name="Saelim N."/>
            <person name="Wang L."/>
            <person name="Nong W."/>
            <person name="Wan A.T."/>
            <person name="Shi M."/>
            <person name="Liu X."/>
            <person name="Cao Q."/>
            <person name="Hui J.H.L."/>
            <person name="Sookrung N."/>
            <person name="Leung T.F."/>
            <person name="Tungtrongchitr A."/>
            <person name="Tsui S.K.W."/>
        </authorList>
    </citation>
    <scope>NUCLEOTIDE SEQUENCE [LARGE SCALE GENOMIC DNA]</scope>
    <source>
        <strain evidence="11">PWHHKU_190912</strain>
    </source>
</reference>
<feature type="domain" description="C2H2-type" evidence="10">
    <location>
        <begin position="816"/>
        <end position="843"/>
    </location>
</feature>
<dbReference type="SUPFAM" id="SSF57667">
    <property type="entry name" value="beta-beta-alpha zinc fingers"/>
    <property type="match status" value="4"/>
</dbReference>
<evidence type="ECO:0000256" key="9">
    <source>
        <dbReference type="SAM" id="MobiDB-lite"/>
    </source>
</evidence>
<evidence type="ECO:0000259" key="10">
    <source>
        <dbReference type="PROSITE" id="PS50157"/>
    </source>
</evidence>
<organism evidence="11 12">
    <name type="scientific">Periplaneta americana</name>
    <name type="common">American cockroach</name>
    <name type="synonym">Blatta americana</name>
    <dbReference type="NCBI Taxonomy" id="6978"/>
    <lineage>
        <taxon>Eukaryota</taxon>
        <taxon>Metazoa</taxon>
        <taxon>Ecdysozoa</taxon>
        <taxon>Arthropoda</taxon>
        <taxon>Hexapoda</taxon>
        <taxon>Insecta</taxon>
        <taxon>Pterygota</taxon>
        <taxon>Neoptera</taxon>
        <taxon>Polyneoptera</taxon>
        <taxon>Dictyoptera</taxon>
        <taxon>Blattodea</taxon>
        <taxon>Blattoidea</taxon>
        <taxon>Blattidae</taxon>
        <taxon>Blattinae</taxon>
        <taxon>Periplaneta</taxon>
    </lineage>
</organism>
<feature type="compositionally biased region" description="Basic residues" evidence="9">
    <location>
        <begin position="864"/>
        <end position="873"/>
    </location>
</feature>
<keyword evidence="3" id="KW-0677">Repeat</keyword>
<feature type="domain" description="C2H2-type" evidence="10">
    <location>
        <begin position="759"/>
        <end position="787"/>
    </location>
</feature>
<evidence type="ECO:0000256" key="8">
    <source>
        <dbReference type="PROSITE-ProRule" id="PRU00042"/>
    </source>
</evidence>
<dbReference type="PROSITE" id="PS50157">
    <property type="entry name" value="ZINC_FINGER_C2H2_2"/>
    <property type="match status" value="10"/>
</dbReference>
<keyword evidence="5" id="KW-0862">Zinc</keyword>
<feature type="region of interest" description="Disordered" evidence="9">
    <location>
        <begin position="489"/>
        <end position="511"/>
    </location>
</feature>
<evidence type="ECO:0000256" key="7">
    <source>
        <dbReference type="ARBA" id="ARBA00023242"/>
    </source>
</evidence>
<proteinExistence type="predicted"/>
<keyword evidence="12" id="KW-1185">Reference proteome</keyword>
<feature type="domain" description="C2H2-type" evidence="10">
    <location>
        <begin position="788"/>
        <end position="815"/>
    </location>
</feature>
<gene>
    <name evidence="11" type="ORF">ANN_02315</name>
</gene>
<keyword evidence="6" id="KW-0238">DNA-binding</keyword>
<feature type="region of interest" description="Disordered" evidence="9">
    <location>
        <begin position="864"/>
        <end position="892"/>
    </location>
</feature>
<evidence type="ECO:0000256" key="3">
    <source>
        <dbReference type="ARBA" id="ARBA00022737"/>
    </source>
</evidence>
<dbReference type="PROSITE" id="PS00028">
    <property type="entry name" value="ZINC_FINGER_C2H2_1"/>
    <property type="match status" value="10"/>
</dbReference>
<comment type="caution">
    <text evidence="11">The sequence shown here is derived from an EMBL/GenBank/DDBJ whole genome shotgun (WGS) entry which is preliminary data.</text>
</comment>
<dbReference type="Pfam" id="PF13913">
    <property type="entry name" value="zf-C2HC_2"/>
    <property type="match status" value="1"/>
</dbReference>
<dbReference type="PANTHER" id="PTHR24376:SF243">
    <property type="entry name" value="C2H2-TYPE DOMAIN-CONTAINING PROTEIN"/>
    <property type="match status" value="1"/>
</dbReference>
<dbReference type="PANTHER" id="PTHR24376">
    <property type="entry name" value="ZINC FINGER PROTEIN"/>
    <property type="match status" value="1"/>
</dbReference>
<feature type="domain" description="C2H2-type" evidence="10">
    <location>
        <begin position="731"/>
        <end position="758"/>
    </location>
</feature>
<evidence type="ECO:0000313" key="11">
    <source>
        <dbReference type="EMBL" id="KAJ4450882.1"/>
    </source>
</evidence>
<name>A0ABQ8TVX8_PERAM</name>
<evidence type="ECO:0000256" key="2">
    <source>
        <dbReference type="ARBA" id="ARBA00022723"/>
    </source>
</evidence>
<evidence type="ECO:0000256" key="1">
    <source>
        <dbReference type="ARBA" id="ARBA00004123"/>
    </source>
</evidence>
<dbReference type="Gene3D" id="3.30.160.60">
    <property type="entry name" value="Classic Zinc Finger"/>
    <property type="match status" value="8"/>
</dbReference>
<dbReference type="InterPro" id="IPR036236">
    <property type="entry name" value="Znf_C2H2_sf"/>
</dbReference>
<feature type="compositionally biased region" description="Acidic residues" evidence="9">
    <location>
        <begin position="360"/>
        <end position="383"/>
    </location>
</feature>
<evidence type="ECO:0000256" key="5">
    <source>
        <dbReference type="ARBA" id="ARBA00022833"/>
    </source>
</evidence>
<keyword evidence="2" id="KW-0479">Metal-binding</keyword>
<feature type="non-terminal residue" evidence="11">
    <location>
        <position position="1"/>
    </location>
</feature>
<feature type="domain" description="C2H2-type" evidence="10">
    <location>
        <begin position="844"/>
        <end position="871"/>
    </location>
</feature>
<protein>
    <recommendedName>
        <fullName evidence="10">C2H2-type domain-containing protein</fullName>
    </recommendedName>
</protein>
<evidence type="ECO:0000256" key="4">
    <source>
        <dbReference type="ARBA" id="ARBA00022771"/>
    </source>
</evidence>
<dbReference type="SMART" id="SM00355">
    <property type="entry name" value="ZnF_C2H2"/>
    <property type="match status" value="10"/>
</dbReference>
<dbReference type="InterPro" id="IPR013087">
    <property type="entry name" value="Znf_C2H2_type"/>
</dbReference>
<feature type="domain" description="C2H2-type" evidence="10">
    <location>
        <begin position="421"/>
        <end position="448"/>
    </location>
</feature>
<dbReference type="EMBL" id="JAJSOF020000001">
    <property type="protein sequence ID" value="KAJ4450882.1"/>
    <property type="molecule type" value="Genomic_DNA"/>
</dbReference>
<dbReference type="Proteomes" id="UP001148838">
    <property type="component" value="Unassembled WGS sequence"/>
</dbReference>
<keyword evidence="4 8" id="KW-0863">Zinc-finger</keyword>
<keyword evidence="7" id="KW-0539">Nucleus</keyword>
<dbReference type="Pfam" id="PF00096">
    <property type="entry name" value="zf-C2H2"/>
    <property type="match status" value="7"/>
</dbReference>
<feature type="domain" description="C2H2-type" evidence="10">
    <location>
        <begin position="647"/>
        <end position="675"/>
    </location>
</feature>
<sequence length="1026" mass="115047">LLTEMDDTGRSQELLESVEMVTQMRTDVVKLSTSTAGTVKGDEEGEPPPELISAQYINIHRVSDTLSKGLVDCGSPAPPTLMSGELMQHHVVHGGMVVDMMVPPPTSAPADFSQHSPLDRTTLPQYMPDHYDAEDDLLTHDLTEEDRRLAAALVAVQLVQQQKQQHHHTITTSESNVIVSPGGLPGLITTTGHLGTKVQVPVSIGEHHHITTMAPMSPVSGVPVDKPAMAAMVSSYIQAVEEEAAAVANSTQQQLLEHHQGERIMKMYQPQAQHQEVRLPPLPPLKKVLSSHSMAIRSRYVRPHLQDVTQRQQVIQQETELGTRLQQGHQQTVLIEETSVNVADDDEGLKEEYDVKIEGLEDDLGDESDEPLQDDNDSDYDIESDLRPSRKSLPHKKRIPRKLKNLKKAASPSRSIHAKCYKCMKCGEQFGTQAAYTAHRLSHNTAKKMFSCELCGKGFANQLKFFEHLKSHYEPTITTTIVETIPVAKPSNHKEKSAPMKEESEVKEERENKQPAIISTVGALPPPLICPQCGKTFRRQKAFETHINLAHPKQEEIEEFSEPEDLMEGIRGVVDVGGVDTSDEADIECLPSPAVVRGLKNNNDKEWYREEDLHAAEADLQEMEEQHHQQQQQHHHHLHPHLEEPDNICELCGDVYETKIQLEQHVRTDHLEFTPDPGGRDEMLLSPKRRLAGKRSRRGGLHLTCPQCGRMFNHRNSLVYHLRSHSGERPHQCEVCGKSFFAASALKVHMRLHSGDKPYKCEFCGRHFRQWGDLKYHCISIHSEEKNYQCEYCGKDFARKYSLIVHRRIHTGEKNYKCEFCGKSFRASSYLQNHRRIHTGEKPHPCEVCGKPFRVRSDMKRHLNTHNRDRHRGSNGTSVSTTSGNGSDIHHSLLHGQPKLEEHDPELDPDQLEAHGSLPPSHTITVEHQAISGGLNPVAEITIQPEGGGPESILPDESLGDPGVDQQPINLNIAVPAVATRQAHAHQLSAAAQAVSEEVLHYTTRDPLETVRDGNNTLYVWPIYMT</sequence>
<comment type="subcellular location">
    <subcellularLocation>
        <location evidence="1">Nucleus</location>
    </subcellularLocation>
</comment>
<feature type="compositionally biased region" description="Low complexity" evidence="9">
    <location>
        <begin position="874"/>
        <end position="887"/>
    </location>
</feature>
<accession>A0ABQ8TVX8</accession>
<feature type="region of interest" description="Disordered" evidence="9">
    <location>
        <begin position="359"/>
        <end position="396"/>
    </location>
</feature>
<feature type="compositionally biased region" description="Basic and acidic residues" evidence="9">
    <location>
        <begin position="492"/>
        <end position="511"/>
    </location>
</feature>
<evidence type="ECO:0000256" key="6">
    <source>
        <dbReference type="ARBA" id="ARBA00023125"/>
    </source>
</evidence>
<feature type="domain" description="C2H2-type" evidence="10">
    <location>
        <begin position="703"/>
        <end position="730"/>
    </location>
</feature>